<dbReference type="AlphaFoldDB" id="A0AAE2ZY30"/>
<comment type="caution">
    <text evidence="7">The sequence shown here is derived from an EMBL/GenBank/DDBJ whole genome shotgun (WGS) entry which is preliminary data.</text>
</comment>
<keyword evidence="7" id="KW-0808">Transferase</keyword>
<dbReference type="PANTHER" id="PTHR46577:SF1">
    <property type="entry name" value="HTH-TYPE TRANSCRIPTIONAL REGULATORY PROTEIN GABR"/>
    <property type="match status" value="1"/>
</dbReference>
<proteinExistence type="inferred from homology"/>
<dbReference type="EMBL" id="JAJEPV010000017">
    <property type="protein sequence ID" value="MCC2119621.1"/>
    <property type="molecule type" value="Genomic_DNA"/>
</dbReference>
<sequence>MLTYDLTARGRKTMYEYLYEAMKADILSGRLTAGEKLPSKRAFAEHLQVSVKTVENTYEQLLLEGYIRSEEKRGYFVNRLEVKNVSAPAYASFVTRFREEEYLADLTANNIQYDKFPFATWAKIMRQTLTDYDTSLLKTVPFNGVEKLRVAIAEHLYRYRGMHVSPDHIIVGAGTEYLYSRLLQLLGKNAKFGVENPGYRKITKLYDVGGVTWDYVDIDGQGMKVEQLDQKGITVAHVSPEHHFPIGLVMPVGRRQELLRWAAEEPERYIVEDDFDCEFRMVGKPVPSMQSMDRNHRVIYINTFSKTMVPSLRIGYMVLPEKLMERYISTMNFYSCTVSGFEQYAMAAFLEKGYFERHIRRLLNDYRGQRERICRMFRESPLSQISQIYQDDAGTHFLLHVRTELSDVEIKWAARQRGILVNCLSEYCFADAQKYRGILVIHYSDMADEILQKVIGALEEIFCNYSEP</sequence>
<dbReference type="Gene3D" id="3.40.640.10">
    <property type="entry name" value="Type I PLP-dependent aspartate aminotransferase-like (Major domain)"/>
    <property type="match status" value="1"/>
</dbReference>
<dbReference type="PANTHER" id="PTHR46577">
    <property type="entry name" value="HTH-TYPE TRANSCRIPTIONAL REGULATORY PROTEIN GABR"/>
    <property type="match status" value="1"/>
</dbReference>
<keyword evidence="5" id="KW-0804">Transcription</keyword>
<dbReference type="InterPro" id="IPR015421">
    <property type="entry name" value="PyrdxlP-dep_Trfase_major"/>
</dbReference>
<feature type="domain" description="HTH gntR-type" evidence="6">
    <location>
        <begin position="12"/>
        <end position="80"/>
    </location>
</feature>
<dbReference type="InterPro" id="IPR015424">
    <property type="entry name" value="PyrdxlP-dep_Trfase"/>
</dbReference>
<dbReference type="InterPro" id="IPR036388">
    <property type="entry name" value="WH-like_DNA-bd_sf"/>
</dbReference>
<dbReference type="InterPro" id="IPR051446">
    <property type="entry name" value="HTH_trans_reg/aminotransferase"/>
</dbReference>
<evidence type="ECO:0000256" key="1">
    <source>
        <dbReference type="ARBA" id="ARBA00005384"/>
    </source>
</evidence>
<keyword evidence="2" id="KW-0663">Pyridoxal phosphate</keyword>
<dbReference type="InterPro" id="IPR000524">
    <property type="entry name" value="Tscrpt_reg_HTH_GntR"/>
</dbReference>
<evidence type="ECO:0000259" key="6">
    <source>
        <dbReference type="PROSITE" id="PS50949"/>
    </source>
</evidence>
<dbReference type="GO" id="GO:0008483">
    <property type="term" value="F:transaminase activity"/>
    <property type="evidence" value="ECO:0007669"/>
    <property type="project" value="UniProtKB-KW"/>
</dbReference>
<dbReference type="InterPro" id="IPR036390">
    <property type="entry name" value="WH_DNA-bd_sf"/>
</dbReference>
<dbReference type="PROSITE" id="PS50949">
    <property type="entry name" value="HTH_GNTR"/>
    <property type="match status" value="1"/>
</dbReference>
<dbReference type="SMART" id="SM00345">
    <property type="entry name" value="HTH_GNTR"/>
    <property type="match status" value="1"/>
</dbReference>
<dbReference type="Pfam" id="PF00392">
    <property type="entry name" value="GntR"/>
    <property type="match status" value="1"/>
</dbReference>
<organism evidence="7 8">
    <name type="scientific">Waltera acetigignens</name>
    <dbReference type="NCBI Taxonomy" id="2981769"/>
    <lineage>
        <taxon>Bacteria</taxon>
        <taxon>Bacillati</taxon>
        <taxon>Bacillota</taxon>
        <taxon>Clostridia</taxon>
        <taxon>Lachnospirales</taxon>
        <taxon>Lachnospiraceae</taxon>
        <taxon>Waltera</taxon>
    </lineage>
</organism>
<dbReference type="Proteomes" id="UP001197795">
    <property type="component" value="Unassembled WGS sequence"/>
</dbReference>
<dbReference type="GO" id="GO:0003677">
    <property type="term" value="F:DNA binding"/>
    <property type="evidence" value="ECO:0007669"/>
    <property type="project" value="UniProtKB-KW"/>
</dbReference>
<evidence type="ECO:0000256" key="2">
    <source>
        <dbReference type="ARBA" id="ARBA00022898"/>
    </source>
</evidence>
<dbReference type="CDD" id="cd00609">
    <property type="entry name" value="AAT_like"/>
    <property type="match status" value="1"/>
</dbReference>
<evidence type="ECO:0000256" key="3">
    <source>
        <dbReference type="ARBA" id="ARBA00023015"/>
    </source>
</evidence>
<evidence type="ECO:0000256" key="4">
    <source>
        <dbReference type="ARBA" id="ARBA00023125"/>
    </source>
</evidence>
<keyword evidence="8" id="KW-1185">Reference proteome</keyword>
<keyword evidence="3" id="KW-0805">Transcription regulation</keyword>
<dbReference type="SUPFAM" id="SSF46785">
    <property type="entry name" value="Winged helix' DNA-binding domain"/>
    <property type="match status" value="1"/>
</dbReference>
<gene>
    <name evidence="7" type="ORF">LKD75_08465</name>
</gene>
<dbReference type="SUPFAM" id="SSF53383">
    <property type="entry name" value="PLP-dependent transferases"/>
    <property type="match status" value="1"/>
</dbReference>
<evidence type="ECO:0000256" key="5">
    <source>
        <dbReference type="ARBA" id="ARBA00023163"/>
    </source>
</evidence>
<keyword evidence="7" id="KW-0032">Aminotransferase</keyword>
<reference evidence="7 8" key="1">
    <citation type="submission" date="2021-10" db="EMBL/GenBank/DDBJ databases">
        <title>Anaerobic single-cell dispensing facilitates the cultivation of human gut bacteria.</title>
        <authorList>
            <person name="Afrizal A."/>
        </authorList>
    </citation>
    <scope>NUCLEOTIDE SEQUENCE [LARGE SCALE GENOMIC DNA]</scope>
    <source>
        <strain evidence="7 8">CLA-AA-H273</strain>
    </source>
</reference>
<evidence type="ECO:0000313" key="8">
    <source>
        <dbReference type="Proteomes" id="UP001197795"/>
    </source>
</evidence>
<protein>
    <submittedName>
        <fullName evidence="7">PLP-dependent aminotransferase family protein</fullName>
    </submittedName>
</protein>
<dbReference type="Gene3D" id="1.10.10.10">
    <property type="entry name" value="Winged helix-like DNA-binding domain superfamily/Winged helix DNA-binding domain"/>
    <property type="match status" value="1"/>
</dbReference>
<keyword evidence="4" id="KW-0238">DNA-binding</keyword>
<evidence type="ECO:0000313" key="7">
    <source>
        <dbReference type="EMBL" id="MCC2119621.1"/>
    </source>
</evidence>
<dbReference type="CDD" id="cd07377">
    <property type="entry name" value="WHTH_GntR"/>
    <property type="match status" value="1"/>
</dbReference>
<comment type="similarity">
    <text evidence="1">In the C-terminal section; belongs to the class-I pyridoxal-phosphate-dependent aminotransferase family.</text>
</comment>
<name>A0AAE2ZY30_9FIRM</name>
<dbReference type="RefSeq" id="WP_227733197.1">
    <property type="nucleotide sequence ID" value="NZ_JAJEPV010000017.1"/>
</dbReference>
<dbReference type="GO" id="GO:0003700">
    <property type="term" value="F:DNA-binding transcription factor activity"/>
    <property type="evidence" value="ECO:0007669"/>
    <property type="project" value="InterPro"/>
</dbReference>
<accession>A0AAE2ZY30</accession>